<proteinExistence type="predicted"/>
<name>A0ABP8EFC1_9MICO</name>
<comment type="caution">
    <text evidence="1">The sequence shown here is derived from an EMBL/GenBank/DDBJ whole genome shotgun (WGS) entry which is preliminary data.</text>
</comment>
<dbReference type="PANTHER" id="PTHR34861">
    <property type="match status" value="1"/>
</dbReference>
<protein>
    <submittedName>
        <fullName evidence="1">Cyclase family protein</fullName>
    </submittedName>
</protein>
<dbReference type="Pfam" id="PF04199">
    <property type="entry name" value="Cyclase"/>
    <property type="match status" value="1"/>
</dbReference>
<reference evidence="2" key="1">
    <citation type="journal article" date="2019" name="Int. J. Syst. Evol. Microbiol.">
        <title>The Global Catalogue of Microorganisms (GCM) 10K type strain sequencing project: providing services to taxonomists for standard genome sequencing and annotation.</title>
        <authorList>
            <consortium name="The Broad Institute Genomics Platform"/>
            <consortium name="The Broad Institute Genome Sequencing Center for Infectious Disease"/>
            <person name="Wu L."/>
            <person name="Ma J."/>
        </authorList>
    </citation>
    <scope>NUCLEOTIDE SEQUENCE [LARGE SCALE GENOMIC DNA]</scope>
    <source>
        <strain evidence="2">JCM 17458</strain>
    </source>
</reference>
<dbReference type="PANTHER" id="PTHR34861:SF10">
    <property type="entry name" value="CYCLASE"/>
    <property type="match status" value="1"/>
</dbReference>
<dbReference type="EMBL" id="BAABAZ010000003">
    <property type="protein sequence ID" value="GAA4282657.1"/>
    <property type="molecule type" value="Genomic_DNA"/>
</dbReference>
<organism evidence="1 2">
    <name type="scientific">Brevibacterium daeguense</name>
    <dbReference type="NCBI Taxonomy" id="909936"/>
    <lineage>
        <taxon>Bacteria</taxon>
        <taxon>Bacillati</taxon>
        <taxon>Actinomycetota</taxon>
        <taxon>Actinomycetes</taxon>
        <taxon>Micrococcales</taxon>
        <taxon>Brevibacteriaceae</taxon>
        <taxon>Brevibacterium</taxon>
    </lineage>
</organism>
<accession>A0ABP8EFC1</accession>
<dbReference type="SUPFAM" id="SSF102198">
    <property type="entry name" value="Putative cyclase"/>
    <property type="match status" value="1"/>
</dbReference>
<evidence type="ECO:0000313" key="1">
    <source>
        <dbReference type="EMBL" id="GAA4282657.1"/>
    </source>
</evidence>
<dbReference type="InterPro" id="IPR007325">
    <property type="entry name" value="KFase/CYL"/>
</dbReference>
<keyword evidence="2" id="KW-1185">Reference proteome</keyword>
<gene>
    <name evidence="1" type="ORF">GCM10022261_01880</name>
</gene>
<dbReference type="Proteomes" id="UP001501586">
    <property type="component" value="Unassembled WGS sequence"/>
</dbReference>
<dbReference type="Gene3D" id="3.50.30.50">
    <property type="entry name" value="Putative cyclase"/>
    <property type="match status" value="1"/>
</dbReference>
<evidence type="ECO:0000313" key="2">
    <source>
        <dbReference type="Proteomes" id="UP001501586"/>
    </source>
</evidence>
<dbReference type="RefSeq" id="WP_236865110.1">
    <property type="nucleotide sequence ID" value="NZ_BAABAZ010000003.1"/>
</dbReference>
<sequence length="306" mass="33423">MSHQFTVAKSPWGPDDEMGALNLITPESRAAIMSRVDGSRTFDLSTEYFVGMPTWSALGDPSYQIYKTHDPAGDVVSNPAGLDDEANRLTSYTGDAISLYTHSGTHIDALNHFGCHGEIFNGYHADEHVGNRTWDKCGVDTIPPVIARGIMFDIAALKGVDQLPPSYGVGPEDLEAAAERQGVTVQEGDVVVVRTGRYREWPDVEAFLTDEPGLNLEGATWLAERGAMIVGADNVALEQLPSESDQTWCPVHLYLFNERGIPIIEVVNCEELSAEQVYEFAFIGLHLKLRGASASPIRCIAMALRD</sequence>
<dbReference type="InterPro" id="IPR037175">
    <property type="entry name" value="KFase_sf"/>
</dbReference>